<dbReference type="Pfam" id="PF06050">
    <property type="entry name" value="HGD-D"/>
    <property type="match status" value="1"/>
</dbReference>
<evidence type="ECO:0000256" key="5">
    <source>
        <dbReference type="ARBA" id="ARBA00023014"/>
    </source>
</evidence>
<evidence type="ECO:0000256" key="1">
    <source>
        <dbReference type="ARBA" id="ARBA00001966"/>
    </source>
</evidence>
<keyword evidence="3" id="KW-0479">Metal-binding</keyword>
<dbReference type="Gene3D" id="3.40.50.11890">
    <property type="match status" value="1"/>
</dbReference>
<sequence length="358" mass="39712">MLLLTTCSYIPIEIPVALGIPARRAFPRGQKPVAESYVPRDFCPYSRAVFSLAKELEDTSEPGLVLAIAGSCDAMRRVYDAVRMYGNVPTLFVDVPRTGDDLAVGYFASVLRRFARELAAQSTGQATGEEELEERLWRAIRLLDDLRDVAKNYADMSSSSSQRLEMLFALERYLGMKDMEDAERAGTDGLVEYLVSEGFVPGEMKSLTEDGPPVILTGTYCLDTSMAEALDECGFKVAALDSCWGIRGLEPGEVQDGGDPFLALAGAYLRKTPCPRILQKDARILALDKLLDDNPGIRGIVYYLPKFCDQGYYDYVEVKTFAKRKHLPLLMVEGDYGAGKWAQTKTRLMAFLELLEQG</sequence>
<dbReference type="PANTHER" id="PTHR30548">
    <property type="entry name" value="2-HYDROXYGLUTARYL-COA DEHYDRATASE, D-COMPONENT-RELATED"/>
    <property type="match status" value="1"/>
</dbReference>
<dbReference type="InterPro" id="IPR010327">
    <property type="entry name" value="FldB/FldC_alpha/beta"/>
</dbReference>
<dbReference type="GO" id="GO:0051536">
    <property type="term" value="F:iron-sulfur cluster binding"/>
    <property type="evidence" value="ECO:0007669"/>
    <property type="project" value="UniProtKB-KW"/>
</dbReference>
<dbReference type="PANTHER" id="PTHR30548:SF4">
    <property type="entry name" value="SUBUNIT OF OXYGEN-SENSITIVE 2-HYDROXYISOCAPROYL-COA DEHYDRATASE"/>
    <property type="match status" value="1"/>
</dbReference>
<protein>
    <submittedName>
        <fullName evidence="6">2-hydroxyacyl-CoA dehydratase</fullName>
    </submittedName>
</protein>
<reference evidence="6" key="1">
    <citation type="submission" date="2020-10" db="EMBL/GenBank/DDBJ databases">
        <authorList>
            <person name="Kadnikov V."/>
            <person name="Beletsky A.V."/>
            <person name="Mardanov A.V."/>
            <person name="Karnachuk O.V."/>
            <person name="Ravin N.V."/>
        </authorList>
    </citation>
    <scope>NUCLEOTIDE SEQUENCE</scope>
    <source>
        <strain evidence="6">Bu02</strain>
    </source>
</reference>
<dbReference type="EMBL" id="CP062796">
    <property type="protein sequence ID" value="QUL98261.1"/>
    <property type="molecule type" value="Genomic_DNA"/>
</dbReference>
<dbReference type="GO" id="GO:0046872">
    <property type="term" value="F:metal ion binding"/>
    <property type="evidence" value="ECO:0007669"/>
    <property type="project" value="UniProtKB-KW"/>
</dbReference>
<accession>A0AAT9LAY3</accession>
<gene>
    <name evidence="6" type="ORF">IMF26_09545</name>
</gene>
<dbReference type="GO" id="GO:0016836">
    <property type="term" value="F:hydro-lyase activity"/>
    <property type="evidence" value="ECO:0007669"/>
    <property type="project" value="UniProtKB-ARBA"/>
</dbReference>
<evidence type="ECO:0000256" key="4">
    <source>
        <dbReference type="ARBA" id="ARBA00023004"/>
    </source>
</evidence>
<dbReference type="AlphaFoldDB" id="A0AAT9LAY3"/>
<evidence type="ECO:0000256" key="2">
    <source>
        <dbReference type="ARBA" id="ARBA00005806"/>
    </source>
</evidence>
<name>A0AAT9LAY3_9FIRM</name>
<proteinExistence type="inferred from homology"/>
<evidence type="ECO:0000256" key="3">
    <source>
        <dbReference type="ARBA" id="ARBA00022723"/>
    </source>
</evidence>
<dbReference type="Gene3D" id="3.40.50.11900">
    <property type="match status" value="1"/>
</dbReference>
<comment type="cofactor">
    <cofactor evidence="1">
        <name>[4Fe-4S] cluster</name>
        <dbReference type="ChEBI" id="CHEBI:49883"/>
    </cofactor>
</comment>
<organism evidence="6">
    <name type="scientific">Candidatus Fermentithermobacillus carboniphilus</name>
    <dbReference type="NCBI Taxonomy" id="3085328"/>
    <lineage>
        <taxon>Bacteria</taxon>
        <taxon>Bacillati</taxon>
        <taxon>Bacillota</taxon>
        <taxon>Candidatus Fermentithermobacillia</taxon>
        <taxon>Candidatus Fermentithermobacillales</taxon>
        <taxon>Candidatus Fermentithermobacillaceae</taxon>
        <taxon>Candidatus Fermentithermobacillus</taxon>
    </lineage>
</organism>
<dbReference type="KEGG" id="fcz:IMF26_09545"/>
<comment type="similarity">
    <text evidence="2">Belongs to the FldB/FldC dehydratase alpha/beta subunit family.</text>
</comment>
<keyword evidence="4" id="KW-0408">Iron</keyword>
<keyword evidence="5" id="KW-0411">Iron-sulfur</keyword>
<reference evidence="6" key="2">
    <citation type="journal article" date="2023" name="Biology">
        <title>Prokaryotic Life Associated with Coal-Fire Gas Vents Revealed by Metagenomics.</title>
        <authorList>
            <person name="Kadnikov V.V."/>
            <person name="Mardanov A.V."/>
            <person name="Beletsky A.V."/>
            <person name="Karnachuk O.V."/>
            <person name="Ravin N.V."/>
        </authorList>
    </citation>
    <scope>NUCLEOTIDE SEQUENCE</scope>
    <source>
        <strain evidence="6">Bu02</strain>
    </source>
</reference>
<evidence type="ECO:0000313" key="6">
    <source>
        <dbReference type="EMBL" id="QUL98261.1"/>
    </source>
</evidence>